<dbReference type="eggNOG" id="ENOG50341I9">
    <property type="taxonomic scope" value="Bacteria"/>
</dbReference>
<sequence length="172" mass="20180">MAKYNWEELKQKFLLGDYKSLREFAECEGLNYKSSYFFKRTKGWIEEKEAREKEKRIEIIERVIEKQIEQEVNWNTTHLKLWGEFLNILQEVFKNAESVKTKDGRINAYVLEKLANVMEKAQKGQRLALGLDEQQQAGYEELITKLQQIVGALNDDVQPETEGVCKEGEEQA</sequence>
<dbReference type="EMBL" id="CP002216">
    <property type="protein sequence ID" value="ADQ04394.1"/>
    <property type="molecule type" value="Genomic_DNA"/>
</dbReference>
<dbReference type="KEGG" id="cow:Calow_0826"/>
<dbReference type="HOGENOM" id="CLU_1640661_0_0_9"/>
<name>E4Q620_CALOW</name>
<keyword evidence="2" id="KW-1185">Reference proteome</keyword>
<evidence type="ECO:0000313" key="1">
    <source>
        <dbReference type="EMBL" id="ADQ04394.1"/>
    </source>
</evidence>
<dbReference type="RefSeq" id="WP_013411787.1">
    <property type="nucleotide sequence ID" value="NC_014657.1"/>
</dbReference>
<gene>
    <name evidence="1" type="ordered locus">Calow_0826</name>
</gene>
<reference evidence="1 2" key="2">
    <citation type="journal article" date="2011" name="J. Bacteriol.">
        <title>Complete genome sequences for the anaerobic, extremely thermophilic plant biomass-degrading bacteria Caldicellulosiruptor hydrothermalis, Caldicellulosiruptor kristjanssonii, Caldicellulosiruptor kronotskyensis, Caldicellulosiruptor owensenis, and Caldicellulosiruptor lactoaceticus.</title>
        <authorList>
            <person name="Blumer-Schuette S.E."/>
            <person name="Ozdemir I."/>
            <person name="Mistry D."/>
            <person name="Lucas S."/>
            <person name="Lapidus A."/>
            <person name="Cheng J.F."/>
            <person name="Goodwin L.A."/>
            <person name="Pitluck S."/>
            <person name="Land M.L."/>
            <person name="Hauser L.J."/>
            <person name="Woyke T."/>
            <person name="Mikhailova N."/>
            <person name="Pati A."/>
            <person name="Kyrpides N.C."/>
            <person name="Ivanova N."/>
            <person name="Detter J.C."/>
            <person name="Walston-Davenport K."/>
            <person name="Han S."/>
            <person name="Adams M.W."/>
            <person name="Kelly R.M."/>
        </authorList>
    </citation>
    <scope>NUCLEOTIDE SEQUENCE [LARGE SCALE GENOMIC DNA]</scope>
    <source>
        <strain evidence="2">ATCC 700167 / DSM 13100 / OL</strain>
    </source>
</reference>
<dbReference type="STRING" id="632518.Calow_0826"/>
<organism evidence="1 2">
    <name type="scientific">Caldicellulosiruptor owensensis (strain ATCC 700167 / DSM 13100 / OL)</name>
    <dbReference type="NCBI Taxonomy" id="632518"/>
    <lineage>
        <taxon>Bacteria</taxon>
        <taxon>Bacillati</taxon>
        <taxon>Bacillota</taxon>
        <taxon>Bacillota incertae sedis</taxon>
        <taxon>Caldicellulosiruptorales</taxon>
        <taxon>Caldicellulosiruptoraceae</taxon>
        <taxon>Caldicellulosiruptor</taxon>
    </lineage>
</organism>
<protein>
    <submittedName>
        <fullName evidence="1">Uncharacterized protein</fullName>
    </submittedName>
</protein>
<dbReference type="AlphaFoldDB" id="E4Q620"/>
<proteinExistence type="predicted"/>
<dbReference type="OrthoDB" id="1716186at2"/>
<evidence type="ECO:0000313" key="2">
    <source>
        <dbReference type="Proteomes" id="UP000006889"/>
    </source>
</evidence>
<reference key="1">
    <citation type="submission" date="2010-09" db="EMBL/GenBank/DDBJ databases">
        <title>Complete sequence of Caldicellulosiruptor owensensis OL.</title>
        <authorList>
            <consortium name="US DOE Joint Genome Institute"/>
            <person name="Lucas S."/>
            <person name="Copeland A."/>
            <person name="Lapidus A."/>
            <person name="Cheng J.-F."/>
            <person name="Bruce D."/>
            <person name="Goodwin L."/>
            <person name="Pitluck S."/>
            <person name="Davenport K."/>
            <person name="Detter J.C."/>
            <person name="Han C."/>
            <person name="Tapia R."/>
            <person name="Land M."/>
            <person name="Hauser L."/>
            <person name="Chang Y.-J."/>
            <person name="Jeffries C."/>
            <person name="Kyrpides N."/>
            <person name="Ivanova N."/>
            <person name="Mikhailova N."/>
            <person name="Blumer-Schuette S.E."/>
            <person name="Kelly R.M."/>
            <person name="Woyke T."/>
        </authorList>
    </citation>
    <scope>NUCLEOTIDE SEQUENCE</scope>
    <source>
        <strain>OL</strain>
    </source>
</reference>
<dbReference type="Proteomes" id="UP000006889">
    <property type="component" value="Chromosome"/>
</dbReference>
<accession>E4Q620</accession>